<dbReference type="InterPro" id="IPR002925">
    <property type="entry name" value="Dienelactn_hydro"/>
</dbReference>
<feature type="chain" id="PRO_5015679424" evidence="2">
    <location>
        <begin position="22"/>
        <end position="262"/>
    </location>
</feature>
<keyword evidence="5" id="KW-1185">Reference proteome</keyword>
<evidence type="ECO:0000313" key="5">
    <source>
        <dbReference type="Proteomes" id="UP000240912"/>
    </source>
</evidence>
<proteinExistence type="predicted"/>
<reference evidence="4 5" key="1">
    <citation type="submission" date="2018-03" db="EMBL/GenBank/DDBJ databases">
        <authorList>
            <person name="Keele B.F."/>
        </authorList>
    </citation>
    <scope>NUCLEOTIDE SEQUENCE [LARGE SCALE GENOMIC DNA]</scope>
    <source>
        <strain evidence="4 5">YL28-9</strain>
    </source>
</reference>
<dbReference type="RefSeq" id="WP_107214593.1">
    <property type="nucleotide sequence ID" value="NZ_KZ686268.1"/>
</dbReference>
<name>A0A2T3HS31_9SPHI</name>
<dbReference type="OrthoDB" id="9764953at2"/>
<evidence type="ECO:0000256" key="1">
    <source>
        <dbReference type="ARBA" id="ARBA00022729"/>
    </source>
</evidence>
<organism evidence="4 5">
    <name type="scientific">Pedobacter yulinensis</name>
    <dbReference type="NCBI Taxonomy" id="2126353"/>
    <lineage>
        <taxon>Bacteria</taxon>
        <taxon>Pseudomonadati</taxon>
        <taxon>Bacteroidota</taxon>
        <taxon>Sphingobacteriia</taxon>
        <taxon>Sphingobacteriales</taxon>
        <taxon>Sphingobacteriaceae</taxon>
        <taxon>Pedobacter</taxon>
    </lineage>
</organism>
<dbReference type="GO" id="GO:0016787">
    <property type="term" value="F:hydrolase activity"/>
    <property type="evidence" value="ECO:0007669"/>
    <property type="project" value="InterPro"/>
</dbReference>
<dbReference type="SUPFAM" id="SSF53474">
    <property type="entry name" value="alpha/beta-Hydrolases"/>
    <property type="match status" value="1"/>
</dbReference>
<feature type="signal peptide" evidence="2">
    <location>
        <begin position="1"/>
        <end position="21"/>
    </location>
</feature>
<dbReference type="Gene3D" id="3.40.50.1820">
    <property type="entry name" value="alpha/beta hydrolase"/>
    <property type="match status" value="1"/>
</dbReference>
<gene>
    <name evidence="4" type="ORF">C7T94_00345</name>
</gene>
<keyword evidence="1 2" id="KW-0732">Signal</keyword>
<evidence type="ECO:0000256" key="2">
    <source>
        <dbReference type="SAM" id="SignalP"/>
    </source>
</evidence>
<dbReference type="PANTHER" id="PTHR43037:SF1">
    <property type="entry name" value="BLL1128 PROTEIN"/>
    <property type="match status" value="1"/>
</dbReference>
<evidence type="ECO:0000313" key="4">
    <source>
        <dbReference type="EMBL" id="PST85248.1"/>
    </source>
</evidence>
<comment type="caution">
    <text evidence="4">The sequence shown here is derived from an EMBL/GenBank/DDBJ whole genome shotgun (WGS) entry which is preliminary data.</text>
</comment>
<sequence>MKKRLTFLLFAFLLCFTGLHAQNLENYQRGEYLRRNDTIPYRILWPRNFDPKKKYPLVFVLHGRGESGSDNEKQLTHGARLFLRDDVRKKYPAIVIFPQCSQNSYWSNVAITTNAKGKRSFSFQQDGKPTGAMRGLLGLVKQFTRKPYVARKQVYVGGLSMGGMGTYELLRRKRHTFAAAFAICGGDNTRNAERYKHVPLWIFHGAKDDIVDPAYSIAIADRLKALNAEVKFTLYPQANHGSWEPAFAEPNLLLWLFSHTKP</sequence>
<dbReference type="Proteomes" id="UP000240912">
    <property type="component" value="Unassembled WGS sequence"/>
</dbReference>
<accession>A0A2T3HS31</accession>
<dbReference type="EMBL" id="PYLS01000001">
    <property type="protein sequence ID" value="PST85248.1"/>
    <property type="molecule type" value="Genomic_DNA"/>
</dbReference>
<dbReference type="InterPro" id="IPR029058">
    <property type="entry name" value="AB_hydrolase_fold"/>
</dbReference>
<evidence type="ECO:0000259" key="3">
    <source>
        <dbReference type="Pfam" id="PF01738"/>
    </source>
</evidence>
<feature type="domain" description="Dienelactone hydrolase" evidence="3">
    <location>
        <begin position="133"/>
        <end position="241"/>
    </location>
</feature>
<protein>
    <submittedName>
        <fullName evidence="4">Phospholipase</fullName>
    </submittedName>
</protein>
<dbReference type="InterPro" id="IPR050955">
    <property type="entry name" value="Plant_Biomass_Hydrol_Est"/>
</dbReference>
<dbReference type="AlphaFoldDB" id="A0A2T3HS31"/>
<dbReference type="Pfam" id="PF01738">
    <property type="entry name" value="DLH"/>
    <property type="match status" value="1"/>
</dbReference>
<dbReference type="PANTHER" id="PTHR43037">
    <property type="entry name" value="UNNAMED PRODUCT-RELATED"/>
    <property type="match status" value="1"/>
</dbReference>